<organism evidence="7 8">
    <name type="scientific">Sanghuangporus baumii</name>
    <name type="common">Phellinus baumii</name>
    <dbReference type="NCBI Taxonomy" id="108892"/>
    <lineage>
        <taxon>Eukaryota</taxon>
        <taxon>Fungi</taxon>
        <taxon>Dikarya</taxon>
        <taxon>Basidiomycota</taxon>
        <taxon>Agaricomycotina</taxon>
        <taxon>Agaricomycetes</taxon>
        <taxon>Hymenochaetales</taxon>
        <taxon>Hymenochaetaceae</taxon>
        <taxon>Sanghuangporus</taxon>
    </lineage>
</organism>
<accession>A0A9Q5HT32</accession>
<comment type="cofactor">
    <cofactor evidence="1 6">
        <name>Mg(2+)</name>
        <dbReference type="ChEBI" id="CHEBI:18420"/>
    </cofactor>
</comment>
<evidence type="ECO:0000313" key="7">
    <source>
        <dbReference type="EMBL" id="OCB85493.1"/>
    </source>
</evidence>
<protein>
    <recommendedName>
        <fullName evidence="6">Terpene synthase</fullName>
        <ecNumber evidence="6">4.2.3.-</ecNumber>
    </recommendedName>
</protein>
<dbReference type="GO" id="GO:0008299">
    <property type="term" value="P:isoprenoid biosynthetic process"/>
    <property type="evidence" value="ECO:0007669"/>
    <property type="project" value="UniProtKB-ARBA"/>
</dbReference>
<evidence type="ECO:0000256" key="6">
    <source>
        <dbReference type="RuleBase" id="RU366034"/>
    </source>
</evidence>
<dbReference type="Gene3D" id="1.10.600.10">
    <property type="entry name" value="Farnesyl Diphosphate Synthase"/>
    <property type="match status" value="1"/>
</dbReference>
<dbReference type="InterPro" id="IPR034686">
    <property type="entry name" value="Terpene_cyclase-like_2"/>
</dbReference>
<keyword evidence="5 6" id="KW-0456">Lyase</keyword>
<dbReference type="AlphaFoldDB" id="A0A9Q5HT32"/>
<dbReference type="InterPro" id="IPR008949">
    <property type="entry name" value="Isoprenoid_synthase_dom_sf"/>
</dbReference>
<reference evidence="7" key="1">
    <citation type="submission" date="2016-06" db="EMBL/GenBank/DDBJ databases">
        <title>Draft Genome sequence of the fungus Inonotus baumii.</title>
        <authorList>
            <person name="Zhu H."/>
            <person name="Lin W."/>
        </authorList>
    </citation>
    <scope>NUCLEOTIDE SEQUENCE</scope>
    <source>
        <strain evidence="7">821</strain>
    </source>
</reference>
<dbReference type="SFLD" id="SFLDG01020">
    <property type="entry name" value="Terpene_Cyclase_Like_2"/>
    <property type="match status" value="1"/>
</dbReference>
<dbReference type="GO" id="GO:0010333">
    <property type="term" value="F:terpene synthase activity"/>
    <property type="evidence" value="ECO:0007669"/>
    <property type="project" value="InterPro"/>
</dbReference>
<keyword evidence="3 6" id="KW-0479">Metal-binding</keyword>
<dbReference type="PANTHER" id="PTHR35201">
    <property type="entry name" value="TERPENE SYNTHASE"/>
    <property type="match status" value="1"/>
</dbReference>
<evidence type="ECO:0000256" key="5">
    <source>
        <dbReference type="ARBA" id="ARBA00023239"/>
    </source>
</evidence>
<dbReference type="OrthoDB" id="6486656at2759"/>
<dbReference type="SFLD" id="SFLDS00005">
    <property type="entry name" value="Isoprenoid_Synthase_Type_I"/>
    <property type="match status" value="1"/>
</dbReference>
<evidence type="ECO:0000256" key="2">
    <source>
        <dbReference type="ARBA" id="ARBA00006333"/>
    </source>
</evidence>
<sequence length="359" mass="40907">MSNEIPSFHLPDTMADWNWPRTINPYYEEVQKESNTWFLSFKAFSTKSQYAFDKCNFALLAALVYPNASKEHLRTGCDLMSFLFAIDEYTDMEPEHVVRELTNIVIDATRNPQKPRPTGEVALGEVARQFWALATKAASPSSQRHMLEALIPYLNSLVEQARGRVTGPYPSISVYLGSRRLNVGTQPSFVPLGLGMDMIDEVFYHPVMVELTGYITDLVILDNDLVSYNKEQAIGDDHDNILTVVMNEYNVDVQGAIQWAVSYHSEVKMKFLDGLDRVPSWDPDMDRQVRQYLHGLANWARGNHCWSFEGGRYFGDKGLGYQKSRVIPLLPKDIPFRNDTSCRRENVVVPLIEALEAKI</sequence>
<evidence type="ECO:0000256" key="3">
    <source>
        <dbReference type="ARBA" id="ARBA00022723"/>
    </source>
</evidence>
<dbReference type="EC" id="4.2.3.-" evidence="6"/>
<proteinExistence type="inferred from homology"/>
<dbReference type="PANTHER" id="PTHR35201:SF4">
    <property type="entry name" value="BETA-PINACENE SYNTHASE-RELATED"/>
    <property type="match status" value="1"/>
</dbReference>
<keyword evidence="4 6" id="KW-0460">Magnesium</keyword>
<comment type="similarity">
    <text evidence="2 6">Belongs to the terpene synthase family.</text>
</comment>
<gene>
    <name evidence="7" type="ORF">A7U60_g7503</name>
</gene>
<dbReference type="Pfam" id="PF19086">
    <property type="entry name" value="Terpene_syn_C_2"/>
    <property type="match status" value="1"/>
</dbReference>
<name>A0A9Q5HT32_SANBA</name>
<comment type="caution">
    <text evidence="7">The sequence shown here is derived from an EMBL/GenBank/DDBJ whole genome shotgun (WGS) entry which is preliminary data.</text>
</comment>
<dbReference type="Proteomes" id="UP000757232">
    <property type="component" value="Unassembled WGS sequence"/>
</dbReference>
<dbReference type="GO" id="GO:0046872">
    <property type="term" value="F:metal ion binding"/>
    <property type="evidence" value="ECO:0007669"/>
    <property type="project" value="UniProtKB-KW"/>
</dbReference>
<evidence type="ECO:0000313" key="8">
    <source>
        <dbReference type="Proteomes" id="UP000757232"/>
    </source>
</evidence>
<dbReference type="SUPFAM" id="SSF48576">
    <property type="entry name" value="Terpenoid synthases"/>
    <property type="match status" value="1"/>
</dbReference>
<evidence type="ECO:0000256" key="4">
    <source>
        <dbReference type="ARBA" id="ARBA00022842"/>
    </source>
</evidence>
<evidence type="ECO:0000256" key="1">
    <source>
        <dbReference type="ARBA" id="ARBA00001946"/>
    </source>
</evidence>
<keyword evidence="8" id="KW-1185">Reference proteome</keyword>
<dbReference type="EMBL" id="LNZH02000209">
    <property type="protein sequence ID" value="OCB85493.1"/>
    <property type="molecule type" value="Genomic_DNA"/>
</dbReference>